<organism evidence="1 2">
    <name type="scientific">Alkalibacterium indicireducens</name>
    <dbReference type="NCBI Taxonomy" id="398758"/>
    <lineage>
        <taxon>Bacteria</taxon>
        <taxon>Bacillati</taxon>
        <taxon>Bacillota</taxon>
        <taxon>Bacilli</taxon>
        <taxon>Lactobacillales</taxon>
        <taxon>Carnobacteriaceae</taxon>
        <taxon>Alkalibacterium</taxon>
    </lineage>
</organism>
<gene>
    <name evidence="1" type="ORF">GCM10008936_21010</name>
</gene>
<reference evidence="2" key="1">
    <citation type="journal article" date="2019" name="Int. J. Syst. Evol. Microbiol.">
        <title>The Global Catalogue of Microorganisms (GCM) 10K type strain sequencing project: providing services to taxonomists for standard genome sequencing and annotation.</title>
        <authorList>
            <consortium name="The Broad Institute Genomics Platform"/>
            <consortium name="The Broad Institute Genome Sequencing Center for Infectious Disease"/>
            <person name="Wu L."/>
            <person name="Ma J."/>
        </authorList>
    </citation>
    <scope>NUCLEOTIDE SEQUENCE [LARGE SCALE GENOMIC DNA]</scope>
    <source>
        <strain evidence="2">JCM 14232</strain>
    </source>
</reference>
<comment type="caution">
    <text evidence="1">The sequence shown here is derived from an EMBL/GenBank/DDBJ whole genome shotgun (WGS) entry which is preliminary data.</text>
</comment>
<keyword evidence="2" id="KW-1185">Reference proteome</keyword>
<evidence type="ECO:0000313" key="1">
    <source>
        <dbReference type="EMBL" id="GAA0493868.1"/>
    </source>
</evidence>
<dbReference type="EMBL" id="BAAADA010000196">
    <property type="protein sequence ID" value="GAA0493868.1"/>
    <property type="molecule type" value="Genomic_DNA"/>
</dbReference>
<accession>A0ABP3L5T6</accession>
<proteinExistence type="predicted"/>
<protein>
    <submittedName>
        <fullName evidence="1">Uncharacterized protein</fullName>
    </submittedName>
</protein>
<dbReference type="Proteomes" id="UP001410648">
    <property type="component" value="Unassembled WGS sequence"/>
</dbReference>
<evidence type="ECO:0000313" key="2">
    <source>
        <dbReference type="Proteomes" id="UP001410648"/>
    </source>
</evidence>
<name>A0ABP3L5T6_9LACT</name>
<sequence>MLSDREKFGALVDSVLVIVFKPSEFKGYFENKISNERPLTVSGVPLLLRIIQGAFLSLE</sequence>